<keyword evidence="2" id="KW-1133">Transmembrane helix</keyword>
<evidence type="ECO:0000313" key="4">
    <source>
        <dbReference type="Proteomes" id="UP000565711"/>
    </source>
</evidence>
<evidence type="ECO:0000256" key="2">
    <source>
        <dbReference type="SAM" id="Phobius"/>
    </source>
</evidence>
<feature type="transmembrane region" description="Helical" evidence="2">
    <location>
        <begin position="146"/>
        <end position="167"/>
    </location>
</feature>
<organism evidence="3 4">
    <name type="scientific">Nocardia vermiculata</name>
    <dbReference type="NCBI Taxonomy" id="257274"/>
    <lineage>
        <taxon>Bacteria</taxon>
        <taxon>Bacillati</taxon>
        <taxon>Actinomycetota</taxon>
        <taxon>Actinomycetes</taxon>
        <taxon>Mycobacteriales</taxon>
        <taxon>Nocardiaceae</taxon>
        <taxon>Nocardia</taxon>
    </lineage>
</organism>
<keyword evidence="4" id="KW-1185">Reference proteome</keyword>
<evidence type="ECO:0000256" key="1">
    <source>
        <dbReference type="SAM" id="MobiDB-lite"/>
    </source>
</evidence>
<sequence>MWIRRFQQVAQLVTVFVVAVDAILAASGKITGRQAMWLFVTVEVPLTCALMLGLSIAVVAGVRRGDRLREATARVLGRSPIPALVRAELRAYRALWLWARGRCSGVEPGAVVLTANKGTLVLPVAFAVATVIEIVVLHLLLPWMWLRVAVALISVWSLLAMFGYLAVHRTNPHYLTETSLVLRQSGKVVTVVERSDIAALESRPRFSETAPAIRESHLFLPNTDGTVVGLALKSTVKATLPAMFASRTKTGEVNRISLYLDEPRQLLATLTSQQGGPSDSRHGTRIRASKR</sequence>
<name>A0A846Y179_9NOCA</name>
<protein>
    <submittedName>
        <fullName evidence="3">Uncharacterized protein</fullName>
    </submittedName>
</protein>
<dbReference type="EMBL" id="JAAXOP010000004">
    <property type="protein sequence ID" value="NKY50319.1"/>
    <property type="molecule type" value="Genomic_DNA"/>
</dbReference>
<feature type="region of interest" description="Disordered" evidence="1">
    <location>
        <begin position="271"/>
        <end position="291"/>
    </location>
</feature>
<feature type="transmembrane region" description="Helical" evidence="2">
    <location>
        <begin position="35"/>
        <end position="60"/>
    </location>
</feature>
<dbReference type="AlphaFoldDB" id="A0A846Y179"/>
<feature type="transmembrane region" description="Helical" evidence="2">
    <location>
        <begin position="120"/>
        <end position="140"/>
    </location>
</feature>
<reference evidence="3 4" key="1">
    <citation type="submission" date="2020-04" db="EMBL/GenBank/DDBJ databases">
        <title>MicrobeNet Type strains.</title>
        <authorList>
            <person name="Nicholson A.C."/>
        </authorList>
    </citation>
    <scope>NUCLEOTIDE SEQUENCE [LARGE SCALE GENOMIC DNA]</scope>
    <source>
        <strain evidence="3 4">JCM 12354</strain>
    </source>
</reference>
<keyword evidence="2" id="KW-0472">Membrane</keyword>
<accession>A0A846Y179</accession>
<evidence type="ECO:0000313" key="3">
    <source>
        <dbReference type="EMBL" id="NKY50319.1"/>
    </source>
</evidence>
<keyword evidence="2" id="KW-0812">Transmembrane</keyword>
<proteinExistence type="predicted"/>
<dbReference type="Proteomes" id="UP000565711">
    <property type="component" value="Unassembled WGS sequence"/>
</dbReference>
<comment type="caution">
    <text evidence="3">The sequence shown here is derived from an EMBL/GenBank/DDBJ whole genome shotgun (WGS) entry which is preliminary data.</text>
</comment>
<gene>
    <name evidence="3" type="ORF">HGA08_08870</name>
</gene>